<dbReference type="KEGG" id="zmm:Zmob_1538"/>
<keyword evidence="6 8" id="KW-0067">ATP-binding</keyword>
<dbReference type="EMBL" id="CP002850">
    <property type="protein sequence ID" value="AEH63353.1"/>
    <property type="molecule type" value="Genomic_DNA"/>
</dbReference>
<dbReference type="HAMAP" id="MF_00301">
    <property type="entry name" value="Homoser_kinase_2"/>
    <property type="match status" value="1"/>
</dbReference>
<keyword evidence="4 8" id="KW-0547">Nucleotide-binding</keyword>
<evidence type="ECO:0000256" key="2">
    <source>
        <dbReference type="ARBA" id="ARBA00022679"/>
    </source>
</evidence>
<dbReference type="OrthoDB" id="9777460at2"/>
<dbReference type="eggNOG" id="COG2334">
    <property type="taxonomic scope" value="Bacteria"/>
</dbReference>
<protein>
    <recommendedName>
        <fullName evidence="8 9">Homoserine kinase</fullName>
        <shortName evidence="8">HK</shortName>
        <shortName evidence="8">HSK</shortName>
        <ecNumber evidence="8 9">2.7.1.39</ecNumber>
    </recommendedName>
</protein>
<dbReference type="EC" id="2.7.1.39" evidence="8 9"/>
<feature type="domain" description="Aminoglycoside phosphotransferase" evidence="10">
    <location>
        <begin position="28"/>
        <end position="254"/>
    </location>
</feature>
<dbReference type="Gene3D" id="3.30.200.20">
    <property type="entry name" value="Phosphorylase Kinase, domain 1"/>
    <property type="match status" value="1"/>
</dbReference>
<evidence type="ECO:0000313" key="12">
    <source>
        <dbReference type="Proteomes" id="UP000001494"/>
    </source>
</evidence>
<dbReference type="PANTHER" id="PTHR21064:SF6">
    <property type="entry name" value="AMINOGLYCOSIDE PHOSPHOTRANSFERASE DOMAIN-CONTAINING PROTEIN"/>
    <property type="match status" value="1"/>
</dbReference>
<dbReference type="HOGENOM" id="CLU_053300_1_0_5"/>
<comment type="pathway">
    <text evidence="8">Amino-acid biosynthesis; L-threonine biosynthesis; L-threonine from L-aspartate: step 4/5.</text>
</comment>
<dbReference type="RefSeq" id="WP_014501118.1">
    <property type="nucleotide sequence ID" value="NC_017262.1"/>
</dbReference>
<dbReference type="GO" id="GO:0009088">
    <property type="term" value="P:threonine biosynthetic process"/>
    <property type="evidence" value="ECO:0007669"/>
    <property type="project" value="UniProtKB-UniRule"/>
</dbReference>
<evidence type="ECO:0000256" key="9">
    <source>
        <dbReference type="NCBIfam" id="TIGR00938"/>
    </source>
</evidence>
<evidence type="ECO:0000256" key="4">
    <source>
        <dbReference type="ARBA" id="ARBA00022741"/>
    </source>
</evidence>
<keyword evidence="2 8" id="KW-0808">Transferase</keyword>
<keyword evidence="5 8" id="KW-0418">Kinase</keyword>
<evidence type="ECO:0000256" key="3">
    <source>
        <dbReference type="ARBA" id="ARBA00022697"/>
    </source>
</evidence>
<evidence type="ECO:0000256" key="6">
    <source>
        <dbReference type="ARBA" id="ARBA00022840"/>
    </source>
</evidence>
<dbReference type="Gene3D" id="3.90.1200.10">
    <property type="match status" value="1"/>
</dbReference>
<organism evidence="11 12">
    <name type="scientific">Zymomonas mobilis subsp. mobilis (strain ATCC 10988 / DSM 424 / LMG 404 / NCIMB 8938 / NRRL B-806 / ZM1)</name>
    <dbReference type="NCBI Taxonomy" id="555217"/>
    <lineage>
        <taxon>Bacteria</taxon>
        <taxon>Pseudomonadati</taxon>
        <taxon>Pseudomonadota</taxon>
        <taxon>Alphaproteobacteria</taxon>
        <taxon>Sphingomonadales</taxon>
        <taxon>Zymomonadaceae</taxon>
        <taxon>Zymomonas</taxon>
    </lineage>
</organism>
<dbReference type="InterPro" id="IPR005280">
    <property type="entry name" value="Homoserine_kinase_II"/>
</dbReference>
<dbReference type="CDD" id="cd05153">
    <property type="entry name" value="HomoserineK_II"/>
    <property type="match status" value="1"/>
</dbReference>
<dbReference type="AlphaFoldDB" id="A0A0H3G3I4"/>
<evidence type="ECO:0000256" key="5">
    <source>
        <dbReference type="ARBA" id="ARBA00022777"/>
    </source>
</evidence>
<dbReference type="Proteomes" id="UP000001494">
    <property type="component" value="Chromosome"/>
</dbReference>
<keyword evidence="1 8" id="KW-0028">Amino-acid biosynthesis</keyword>
<proteinExistence type="inferred from homology"/>
<dbReference type="UniPathway" id="UPA00050">
    <property type="reaction ID" value="UER00064"/>
</dbReference>
<dbReference type="InterPro" id="IPR011009">
    <property type="entry name" value="Kinase-like_dom_sf"/>
</dbReference>
<evidence type="ECO:0000256" key="1">
    <source>
        <dbReference type="ARBA" id="ARBA00022605"/>
    </source>
</evidence>
<evidence type="ECO:0000259" key="10">
    <source>
        <dbReference type="Pfam" id="PF01636"/>
    </source>
</evidence>
<dbReference type="InterPro" id="IPR050249">
    <property type="entry name" value="Pseudomonas-type_ThrB"/>
</dbReference>
<dbReference type="GO" id="GO:0004413">
    <property type="term" value="F:homoserine kinase activity"/>
    <property type="evidence" value="ECO:0007669"/>
    <property type="project" value="UniProtKB-UniRule"/>
</dbReference>
<dbReference type="Pfam" id="PF01636">
    <property type="entry name" value="APH"/>
    <property type="match status" value="1"/>
</dbReference>
<gene>
    <name evidence="8" type="primary">thrB</name>
    <name evidence="11" type="ordered locus">Zmob_1538</name>
</gene>
<evidence type="ECO:0000313" key="11">
    <source>
        <dbReference type="EMBL" id="AEH63353.1"/>
    </source>
</evidence>
<dbReference type="InterPro" id="IPR002575">
    <property type="entry name" value="Aminoglycoside_PTrfase"/>
</dbReference>
<dbReference type="SUPFAM" id="SSF56112">
    <property type="entry name" value="Protein kinase-like (PK-like)"/>
    <property type="match status" value="1"/>
</dbReference>
<dbReference type="NCBIfam" id="NF003558">
    <property type="entry name" value="PRK05231.1"/>
    <property type="match status" value="1"/>
</dbReference>
<name>A0A0H3G3I4_ZYMMA</name>
<dbReference type="NCBIfam" id="TIGR00938">
    <property type="entry name" value="thrB_alt"/>
    <property type="match status" value="1"/>
</dbReference>
<dbReference type="PANTHER" id="PTHR21064">
    <property type="entry name" value="AMINOGLYCOSIDE PHOSPHOTRANSFERASE DOMAIN-CONTAINING PROTEIN-RELATED"/>
    <property type="match status" value="1"/>
</dbReference>
<evidence type="ECO:0000256" key="8">
    <source>
        <dbReference type="HAMAP-Rule" id="MF_00301"/>
    </source>
</evidence>
<evidence type="ECO:0000256" key="7">
    <source>
        <dbReference type="ARBA" id="ARBA00038240"/>
    </source>
</evidence>
<sequence length="320" mass="36753">MAVYTSVSDEEVSSFLDLYPDSGRLLSIKGITEGVENSNYLITTDVRSYILTLYEKRVNPEELPFFMALTDHLAAENLPVPKAWKSHDGKQIQTLAGRPACLIEFLQGRWTPTPNAEQTRATGEMLGKMHKSLTHFSENRKNSLDLENWHILAEKCGFEAMNQIEAHMGDEVKKELDYLDEFWPKDLPRSVIHADLFPDNVLFEGDSLKGVIDFYFACTEVRAWDLAITYSAWCFDQENHFLADHAKALIKGYHQSFALTEEERAAFIVLLRGAALRFLLTRAWDWVNTPPDALVVPKDPRDFFKRLRFYREASFESLGF</sequence>
<accession>A0A0H3G3I4</accession>
<comment type="similarity">
    <text evidence="7 8">Belongs to the pseudomonas-type ThrB family.</text>
</comment>
<comment type="catalytic activity">
    <reaction evidence="8">
        <text>L-homoserine + ATP = O-phospho-L-homoserine + ADP + H(+)</text>
        <dbReference type="Rhea" id="RHEA:13985"/>
        <dbReference type="ChEBI" id="CHEBI:15378"/>
        <dbReference type="ChEBI" id="CHEBI:30616"/>
        <dbReference type="ChEBI" id="CHEBI:57476"/>
        <dbReference type="ChEBI" id="CHEBI:57590"/>
        <dbReference type="ChEBI" id="CHEBI:456216"/>
        <dbReference type="EC" id="2.7.1.39"/>
    </reaction>
</comment>
<dbReference type="GO" id="GO:0005524">
    <property type="term" value="F:ATP binding"/>
    <property type="evidence" value="ECO:0007669"/>
    <property type="project" value="UniProtKB-KW"/>
</dbReference>
<keyword evidence="3 8" id="KW-0791">Threonine biosynthesis</keyword>
<reference evidence="11 12" key="1">
    <citation type="journal article" date="2011" name="J. Bacteriol.">
        <title>Genome sequence of the ethanol-producing Zymomonas mobilis subsp. mobilis lectotype strain ATCC 10988.</title>
        <authorList>
            <person name="Pappas K.M."/>
            <person name="Kouvelis V.N."/>
            <person name="Saunders E."/>
            <person name="Brettin T.S."/>
            <person name="Bruce D."/>
            <person name="Detter C."/>
            <person name="Balakireva M."/>
            <person name="Han C.S."/>
            <person name="Savvakis G."/>
            <person name="Kyrpides N.C."/>
            <person name="Typas M.A."/>
        </authorList>
    </citation>
    <scope>NUCLEOTIDE SEQUENCE [LARGE SCALE GENOMIC DNA]</scope>
    <source>
        <strain evidence="12">ATCC 10988 / DSM 424 / CCUG 17860 / LMG 404 / NCIMB 8938 / NRRL B-806 / ZM1</strain>
    </source>
</reference>